<keyword evidence="4" id="KW-0786">Thiamine pyrophosphate</keyword>
<dbReference type="InterPro" id="IPR005477">
    <property type="entry name" value="Dxylulose-5-P_synthase"/>
</dbReference>
<protein>
    <submittedName>
        <fullName evidence="5">Uncharacterized protein</fullName>
    </submittedName>
</protein>
<dbReference type="EMBL" id="JADFTS010000006">
    <property type="protein sequence ID" value="KAF9601095.1"/>
    <property type="molecule type" value="Genomic_DNA"/>
</dbReference>
<evidence type="ECO:0000256" key="1">
    <source>
        <dbReference type="ARBA" id="ARBA00001946"/>
    </source>
</evidence>
<dbReference type="GO" id="GO:0015995">
    <property type="term" value="P:chlorophyll biosynthetic process"/>
    <property type="evidence" value="ECO:0007669"/>
    <property type="project" value="TreeGrafter"/>
</dbReference>
<name>A0A835HKN1_9MAGN</name>
<dbReference type="OrthoDB" id="1724637at2759"/>
<reference evidence="5 6" key="1">
    <citation type="submission" date="2020-10" db="EMBL/GenBank/DDBJ databases">
        <title>The Coptis chinensis genome and diversification of protoberbering-type alkaloids.</title>
        <authorList>
            <person name="Wang B."/>
            <person name="Shu S."/>
            <person name="Song C."/>
            <person name="Liu Y."/>
        </authorList>
    </citation>
    <scope>NUCLEOTIDE SEQUENCE [LARGE SCALE GENOMIC DNA]</scope>
    <source>
        <strain evidence="5">HL-2020</strain>
        <tissue evidence="5">Leaf</tissue>
    </source>
</reference>
<comment type="caution">
    <text evidence="5">The sequence shown here is derived from an EMBL/GenBank/DDBJ whole genome shotgun (WGS) entry which is preliminary data.</text>
</comment>
<evidence type="ECO:0000256" key="2">
    <source>
        <dbReference type="ARBA" id="ARBA00011738"/>
    </source>
</evidence>
<evidence type="ECO:0000256" key="4">
    <source>
        <dbReference type="ARBA" id="ARBA00023052"/>
    </source>
</evidence>
<evidence type="ECO:0000313" key="5">
    <source>
        <dbReference type="EMBL" id="KAF9601095.1"/>
    </source>
</evidence>
<dbReference type="Proteomes" id="UP000631114">
    <property type="component" value="Unassembled WGS sequence"/>
</dbReference>
<dbReference type="Pfam" id="PF13292">
    <property type="entry name" value="DXP_synthase_N"/>
    <property type="match status" value="1"/>
</dbReference>
<sequence length="173" mass="18826">MILILNDNKQVSLPTANLNEPIPPVGALSRLQSIRPLRELREVTKGVMKQLGGSVHEIAAKVDEYTRGMINGSGSSLFEDFGLYYIGPGCCVGPKKCVITPRQITIIETDLKIGLGGNQAQTHRYACTYSMGDLKTGLGGNQAQTHRHTLTQSLAMVEFQVLWPSQGLEIAEC</sequence>
<dbReference type="GO" id="GO:0009507">
    <property type="term" value="C:chloroplast"/>
    <property type="evidence" value="ECO:0007669"/>
    <property type="project" value="TreeGrafter"/>
</dbReference>
<dbReference type="AlphaFoldDB" id="A0A835HKN1"/>
<dbReference type="PANTHER" id="PTHR43322">
    <property type="entry name" value="1-D-DEOXYXYLULOSE 5-PHOSPHATE SYNTHASE-RELATED"/>
    <property type="match status" value="1"/>
</dbReference>
<comment type="subunit">
    <text evidence="2">Homodimer.</text>
</comment>
<accession>A0A835HKN1</accession>
<comment type="cofactor">
    <cofactor evidence="1">
        <name>Mg(2+)</name>
        <dbReference type="ChEBI" id="CHEBI:18420"/>
    </cofactor>
</comment>
<organism evidence="5 6">
    <name type="scientific">Coptis chinensis</name>
    <dbReference type="NCBI Taxonomy" id="261450"/>
    <lineage>
        <taxon>Eukaryota</taxon>
        <taxon>Viridiplantae</taxon>
        <taxon>Streptophyta</taxon>
        <taxon>Embryophyta</taxon>
        <taxon>Tracheophyta</taxon>
        <taxon>Spermatophyta</taxon>
        <taxon>Magnoliopsida</taxon>
        <taxon>Ranunculales</taxon>
        <taxon>Ranunculaceae</taxon>
        <taxon>Coptidoideae</taxon>
        <taxon>Coptis</taxon>
    </lineage>
</organism>
<gene>
    <name evidence="5" type="ORF">IFM89_016282</name>
</gene>
<dbReference type="PANTHER" id="PTHR43322:SF5">
    <property type="entry name" value="1-DEOXY-D-XYLULOSE-5-PHOSPHATE SYNTHASE, CHLOROPLASTIC"/>
    <property type="match status" value="1"/>
</dbReference>
<keyword evidence="6" id="KW-1185">Reference proteome</keyword>
<dbReference type="GO" id="GO:0016114">
    <property type="term" value="P:terpenoid biosynthetic process"/>
    <property type="evidence" value="ECO:0007669"/>
    <property type="project" value="InterPro"/>
</dbReference>
<keyword evidence="3" id="KW-0808">Transferase</keyword>
<evidence type="ECO:0000256" key="3">
    <source>
        <dbReference type="ARBA" id="ARBA00022679"/>
    </source>
</evidence>
<evidence type="ECO:0000313" key="6">
    <source>
        <dbReference type="Proteomes" id="UP000631114"/>
    </source>
</evidence>
<proteinExistence type="predicted"/>
<dbReference type="GO" id="GO:0008661">
    <property type="term" value="F:1-deoxy-D-xylulose-5-phosphate synthase activity"/>
    <property type="evidence" value="ECO:0007669"/>
    <property type="project" value="InterPro"/>
</dbReference>